<evidence type="ECO:0000256" key="4">
    <source>
        <dbReference type="ARBA" id="ARBA00022989"/>
    </source>
</evidence>
<keyword evidence="3" id="KW-0812">Transmembrane</keyword>
<dbReference type="NCBIfam" id="TIGR00797">
    <property type="entry name" value="matE"/>
    <property type="match status" value="1"/>
</dbReference>
<gene>
    <name evidence="6" type="ORF">ATEIFO6365_0010044000</name>
</gene>
<dbReference type="GO" id="GO:0015297">
    <property type="term" value="F:antiporter activity"/>
    <property type="evidence" value="ECO:0007669"/>
    <property type="project" value="InterPro"/>
</dbReference>
<dbReference type="GO" id="GO:0016020">
    <property type="term" value="C:membrane"/>
    <property type="evidence" value="ECO:0007669"/>
    <property type="project" value="UniProtKB-SubCell"/>
</dbReference>
<evidence type="ECO:0000256" key="5">
    <source>
        <dbReference type="ARBA" id="ARBA00023136"/>
    </source>
</evidence>
<comment type="caution">
    <text evidence="6">The sequence shown here is derived from an EMBL/GenBank/DDBJ whole genome shotgun (WGS) entry which is preliminary data.</text>
</comment>
<dbReference type="PANTHER" id="PTHR11206">
    <property type="entry name" value="MULTIDRUG RESISTANCE PROTEIN"/>
    <property type="match status" value="1"/>
</dbReference>
<evidence type="ECO:0000256" key="2">
    <source>
        <dbReference type="ARBA" id="ARBA00010199"/>
    </source>
</evidence>
<evidence type="ECO:0000313" key="7">
    <source>
        <dbReference type="Proteomes" id="UP000452235"/>
    </source>
</evidence>
<accession>A0A5M3Z9Z9</accession>
<dbReference type="GO" id="GO:0042910">
    <property type="term" value="F:xenobiotic transmembrane transporter activity"/>
    <property type="evidence" value="ECO:0007669"/>
    <property type="project" value="InterPro"/>
</dbReference>
<dbReference type="AlphaFoldDB" id="A0A5M3Z9Z9"/>
<protein>
    <submittedName>
        <fullName evidence="6">MATE efflux family protein</fullName>
    </submittedName>
</protein>
<dbReference type="InterPro" id="IPR045069">
    <property type="entry name" value="MATE_euk"/>
</dbReference>
<comment type="similarity">
    <text evidence="2">Belongs to the multi antimicrobial extrusion (MATE) (TC 2.A.66.1) family.</text>
</comment>
<dbReference type="GO" id="GO:1990961">
    <property type="term" value="P:xenobiotic detoxification by transmembrane export across the plasma membrane"/>
    <property type="evidence" value="ECO:0007669"/>
    <property type="project" value="InterPro"/>
</dbReference>
<reference evidence="6 7" key="1">
    <citation type="submission" date="2020-01" db="EMBL/GenBank/DDBJ databases">
        <title>Aspergillus terreus IFO 6365 whole genome shotgun sequence.</title>
        <authorList>
            <person name="Kanamasa S."/>
            <person name="Takahashi H."/>
        </authorList>
    </citation>
    <scope>NUCLEOTIDE SEQUENCE [LARGE SCALE GENOMIC DNA]</scope>
    <source>
        <strain evidence="6 7">IFO 6365</strain>
    </source>
</reference>
<evidence type="ECO:0000256" key="1">
    <source>
        <dbReference type="ARBA" id="ARBA00004141"/>
    </source>
</evidence>
<dbReference type="InterPro" id="IPR002528">
    <property type="entry name" value="MATE_fam"/>
</dbReference>
<dbReference type="OrthoDB" id="2126698at2759"/>
<evidence type="ECO:0000313" key="6">
    <source>
        <dbReference type="EMBL" id="GFF19660.1"/>
    </source>
</evidence>
<dbReference type="Proteomes" id="UP000452235">
    <property type="component" value="Unassembled WGS sequence"/>
</dbReference>
<proteinExistence type="inferred from homology"/>
<keyword evidence="5" id="KW-0472">Membrane</keyword>
<dbReference type="EMBL" id="BLJY01000010">
    <property type="protein sequence ID" value="GFF19660.1"/>
    <property type="molecule type" value="Genomic_DNA"/>
</dbReference>
<comment type="subcellular location">
    <subcellularLocation>
        <location evidence="1">Membrane</location>
        <topology evidence="1">Multi-pass membrane protein</topology>
    </subcellularLocation>
</comment>
<dbReference type="CDD" id="cd13132">
    <property type="entry name" value="MATE_eukaryotic"/>
    <property type="match status" value="1"/>
</dbReference>
<keyword evidence="7" id="KW-1185">Reference proteome</keyword>
<dbReference type="Pfam" id="PF01554">
    <property type="entry name" value="MatE"/>
    <property type="match status" value="2"/>
</dbReference>
<keyword evidence="4" id="KW-1133">Transmembrane helix</keyword>
<sequence length="495" mass="53703">MAISKTLHKFLSRKDDISKESYTCLKQSGDDIANPPEHRDERNPGAETVSTTWQVEAQYISGNGAPMALACLLEYSLSTTTLITVGRLGTIQLGAASLASMTANMTAYMVYYGLATSMDTLCAQAYGAGMTHLVSVHFQRMVCFLHMVTVPIIVLWSVADRILPKVIRHEETAVLAGRYLQVAAFGTPAYVAFECGRRYLQAQGVYSGSMYVLMVCVPFNAFMNWFLVWYCKMGFIGAPIALTITDNLLPWCLLLYAYWGKRDKCWHGFTRQTLHGWGPMIRLAIPGFLTGEAESLTWAINTAVASYLGPDALAAQTTLSTVVHIAWQISYALSNSTRVRIGNWIGAGNEYAARTASKAAFAVALTAGMVIVVFLLASRHYIVRTFTTDAGVIDLVLGVIPLCGVALLCEASSMVAGAVLCGMGRPHVTSCVQGLVFFVTLPTILGTVFGLGWHIYGLWVAAILGPLCAACVEWVFLRGVNWKACVADGMKNMGA</sequence>
<evidence type="ECO:0000256" key="3">
    <source>
        <dbReference type="ARBA" id="ARBA00022692"/>
    </source>
</evidence>
<name>A0A5M3Z9Z9_ASPTE</name>
<dbReference type="VEuPathDB" id="FungiDB:ATEG_08923"/>
<organism evidence="6 7">
    <name type="scientific">Aspergillus terreus</name>
    <dbReference type="NCBI Taxonomy" id="33178"/>
    <lineage>
        <taxon>Eukaryota</taxon>
        <taxon>Fungi</taxon>
        <taxon>Dikarya</taxon>
        <taxon>Ascomycota</taxon>
        <taxon>Pezizomycotina</taxon>
        <taxon>Eurotiomycetes</taxon>
        <taxon>Eurotiomycetidae</taxon>
        <taxon>Eurotiales</taxon>
        <taxon>Aspergillaceae</taxon>
        <taxon>Aspergillus</taxon>
        <taxon>Aspergillus subgen. Circumdati</taxon>
    </lineage>
</organism>